<sequence length="116" mass="12156">KLACCCLYVSQMGGLSSFSSGSLLQSNSSSSSRRCGIREGRGGVVGVNGATLARGTSSGSTEDGWTTYDILNRVVLPATAAAKRATPHVVPSFAPHVVTLHMGYMCTCAPYRFHIL</sequence>
<dbReference type="Proteomes" id="UP001165090">
    <property type="component" value="Unassembled WGS sequence"/>
</dbReference>
<proteinExistence type="predicted"/>
<dbReference type="EMBL" id="BSDZ01000004">
    <property type="protein sequence ID" value="GLI59421.1"/>
    <property type="molecule type" value="Genomic_DNA"/>
</dbReference>
<accession>A0ABQ5RQP9</accession>
<feature type="non-terminal residue" evidence="1">
    <location>
        <position position="116"/>
    </location>
</feature>
<keyword evidence="2" id="KW-1185">Reference proteome</keyword>
<gene>
    <name evidence="1" type="ORF">VaNZ11_001304</name>
</gene>
<reference evidence="1 2" key="1">
    <citation type="journal article" date="2023" name="IScience">
        <title>Expanded male sex-determining region conserved during the evolution of homothallism in the green alga Volvox.</title>
        <authorList>
            <person name="Yamamoto K."/>
            <person name="Matsuzaki R."/>
            <person name="Mahakham W."/>
            <person name="Heman W."/>
            <person name="Sekimoto H."/>
            <person name="Kawachi M."/>
            <person name="Minakuchi Y."/>
            <person name="Toyoda A."/>
            <person name="Nozaki H."/>
        </authorList>
    </citation>
    <scope>NUCLEOTIDE SEQUENCE [LARGE SCALE GENOMIC DNA]</scope>
    <source>
        <strain evidence="1 2">NIES-4468</strain>
    </source>
</reference>
<evidence type="ECO:0000313" key="1">
    <source>
        <dbReference type="EMBL" id="GLI59421.1"/>
    </source>
</evidence>
<comment type="caution">
    <text evidence="1">The sequence shown here is derived from an EMBL/GenBank/DDBJ whole genome shotgun (WGS) entry which is preliminary data.</text>
</comment>
<name>A0ABQ5RQP9_9CHLO</name>
<evidence type="ECO:0000313" key="2">
    <source>
        <dbReference type="Proteomes" id="UP001165090"/>
    </source>
</evidence>
<organism evidence="1 2">
    <name type="scientific">Volvox africanus</name>
    <dbReference type="NCBI Taxonomy" id="51714"/>
    <lineage>
        <taxon>Eukaryota</taxon>
        <taxon>Viridiplantae</taxon>
        <taxon>Chlorophyta</taxon>
        <taxon>core chlorophytes</taxon>
        <taxon>Chlorophyceae</taxon>
        <taxon>CS clade</taxon>
        <taxon>Chlamydomonadales</taxon>
        <taxon>Volvocaceae</taxon>
        <taxon>Volvox</taxon>
    </lineage>
</organism>
<feature type="non-terminal residue" evidence="1">
    <location>
        <position position="1"/>
    </location>
</feature>
<protein>
    <submittedName>
        <fullName evidence="1">Uncharacterized protein</fullName>
    </submittedName>
</protein>